<name>A0ABV9GSF7_9BURK</name>
<sequence length="268" mass="29951">MQLRHHALEVLLLSNPQEKAQAAIAMLAQAHRYTIDPELALECSAPLPGHPARPALLPHTAVARRSPATLQGRAVLMHAIAHIEFNAINLALDAIWRFADMPAAYYLDWLQVAGEEGRHFMLIENWLQTHSFAYGDFPAHQGLWTMCEKTAHDITARMALVPRTLEARGLDATPQIQHKLRHIGTPDALAAVEILDTILREEIGHVAIGNHWYNWLCGCQALAPQEHYTALVQRYQAPWPKPPLNTPARKAAGFTQEEILWLEMGPPA</sequence>
<dbReference type="InterPro" id="IPR011197">
    <property type="entry name" value="UCP012318"/>
</dbReference>
<dbReference type="PIRSF" id="PIRSF012318">
    <property type="entry name" value="UCP012318"/>
    <property type="match status" value="1"/>
</dbReference>
<protein>
    <submittedName>
        <fullName evidence="1">Ferritin-like domain-containing protein</fullName>
    </submittedName>
</protein>
<dbReference type="PANTHER" id="PTHR42782">
    <property type="entry name" value="SI:CH73-314G15.3"/>
    <property type="match status" value="1"/>
</dbReference>
<dbReference type="InterPro" id="IPR009078">
    <property type="entry name" value="Ferritin-like_SF"/>
</dbReference>
<organism evidence="1 2">
    <name type="scientific">Comamonas nitrativorans</name>
    <dbReference type="NCBI Taxonomy" id="108437"/>
    <lineage>
        <taxon>Bacteria</taxon>
        <taxon>Pseudomonadati</taxon>
        <taxon>Pseudomonadota</taxon>
        <taxon>Betaproteobacteria</taxon>
        <taxon>Burkholderiales</taxon>
        <taxon>Comamonadaceae</taxon>
        <taxon>Comamonas</taxon>
    </lineage>
</organism>
<dbReference type="RefSeq" id="WP_377723368.1">
    <property type="nucleotide sequence ID" value="NZ_JBHSEW010000001.1"/>
</dbReference>
<dbReference type="InterPro" id="IPR007402">
    <property type="entry name" value="DUF455"/>
</dbReference>
<dbReference type="PANTHER" id="PTHR42782:SF4">
    <property type="entry name" value="DUF455 DOMAIN-CONTAINING PROTEIN"/>
    <property type="match status" value="1"/>
</dbReference>
<comment type="caution">
    <text evidence="1">The sequence shown here is derived from an EMBL/GenBank/DDBJ whole genome shotgun (WGS) entry which is preliminary data.</text>
</comment>
<gene>
    <name evidence="1" type="ORF">ACFO3A_01615</name>
</gene>
<proteinExistence type="predicted"/>
<evidence type="ECO:0000313" key="2">
    <source>
        <dbReference type="Proteomes" id="UP001595967"/>
    </source>
</evidence>
<dbReference type="CDD" id="cd00657">
    <property type="entry name" value="Ferritin_like"/>
    <property type="match status" value="1"/>
</dbReference>
<keyword evidence="2" id="KW-1185">Reference proteome</keyword>
<evidence type="ECO:0000313" key="1">
    <source>
        <dbReference type="EMBL" id="MFC4620917.1"/>
    </source>
</evidence>
<reference evidence="2" key="1">
    <citation type="journal article" date="2019" name="Int. J. Syst. Evol. Microbiol.">
        <title>The Global Catalogue of Microorganisms (GCM) 10K type strain sequencing project: providing services to taxonomists for standard genome sequencing and annotation.</title>
        <authorList>
            <consortium name="The Broad Institute Genomics Platform"/>
            <consortium name="The Broad Institute Genome Sequencing Center for Infectious Disease"/>
            <person name="Wu L."/>
            <person name="Ma J."/>
        </authorList>
    </citation>
    <scope>NUCLEOTIDE SEQUENCE [LARGE SCALE GENOMIC DNA]</scope>
    <source>
        <strain evidence="2">JCM 11650</strain>
    </source>
</reference>
<accession>A0ABV9GSF7</accession>
<dbReference type="Proteomes" id="UP001595967">
    <property type="component" value="Unassembled WGS sequence"/>
</dbReference>
<dbReference type="EMBL" id="JBHSEW010000001">
    <property type="protein sequence ID" value="MFC4620917.1"/>
    <property type="molecule type" value="Genomic_DNA"/>
</dbReference>
<dbReference type="Pfam" id="PF04305">
    <property type="entry name" value="DUF455"/>
    <property type="match status" value="1"/>
</dbReference>
<dbReference type="SUPFAM" id="SSF47240">
    <property type="entry name" value="Ferritin-like"/>
    <property type="match status" value="1"/>
</dbReference>